<protein>
    <recommendedName>
        <fullName evidence="4">Luciferase-like domain-containing protein</fullName>
    </recommendedName>
</protein>
<dbReference type="PANTHER" id="PTHR30137:SF16">
    <property type="entry name" value="BLL0895 PROTEIN"/>
    <property type="match status" value="1"/>
</dbReference>
<dbReference type="EMBL" id="UINC01003970">
    <property type="protein sequence ID" value="SVA10743.1"/>
    <property type="molecule type" value="Genomic_DNA"/>
</dbReference>
<accession>A0A381TA86</accession>
<reference evidence="5" key="1">
    <citation type="submission" date="2018-05" db="EMBL/GenBank/DDBJ databases">
        <authorList>
            <person name="Lanie J.A."/>
            <person name="Ng W.-L."/>
            <person name="Kazmierczak K.M."/>
            <person name="Andrzejewski T.M."/>
            <person name="Davidsen T.M."/>
            <person name="Wayne K.J."/>
            <person name="Tettelin H."/>
            <person name="Glass J.I."/>
            <person name="Rusch D."/>
            <person name="Podicherti R."/>
            <person name="Tsui H.-C.T."/>
            <person name="Winkler M.E."/>
        </authorList>
    </citation>
    <scope>NUCLEOTIDE SEQUENCE</scope>
</reference>
<dbReference type="GO" id="GO:0016705">
    <property type="term" value="F:oxidoreductase activity, acting on paired donors, with incorporation or reduction of molecular oxygen"/>
    <property type="evidence" value="ECO:0007669"/>
    <property type="project" value="InterPro"/>
</dbReference>
<dbReference type="AlphaFoldDB" id="A0A381TA86"/>
<dbReference type="InterPro" id="IPR011251">
    <property type="entry name" value="Luciferase-like_dom"/>
</dbReference>
<sequence>MTLPNRMKFGIFLAPFHWLGDNPTLALERDLETIQWLDHLGFDEAWIGEHHSAGWETISSPEVFMGIAAERTKHIKLGTGVASLPYHHPLMLTNRMVLLDHLTRGRVMLGVGPGALVSDAYALGIEPSLQRPRMDEAIGIIKRLLTETEPITYESDWFTLREALIHLRPYTEPHFPMAVAAAQSPSGMVAAGKHGLGVLSVSVVRGGSIASNLGDFWKIAEDTAEEYGQTVNRKDWRIVLHVHMADTKKEAMDQAREKSAAYQYDYFHQTMGTPFDYDGPKDKIIDYMVDNGAWCVGTPDDLIEKIKELGEQSGGFGGFMIQATEWGTREQVRHSYELIARYVMPHFQGSLDNLVTSQKWSEDHRDNLQALKTVSLSKATESYKNRT</sequence>
<dbReference type="InterPro" id="IPR036661">
    <property type="entry name" value="Luciferase-like_sf"/>
</dbReference>
<organism evidence="5">
    <name type="scientific">marine metagenome</name>
    <dbReference type="NCBI Taxonomy" id="408172"/>
    <lineage>
        <taxon>unclassified sequences</taxon>
        <taxon>metagenomes</taxon>
        <taxon>ecological metagenomes</taxon>
    </lineage>
</organism>
<evidence type="ECO:0000313" key="5">
    <source>
        <dbReference type="EMBL" id="SVA10743.1"/>
    </source>
</evidence>
<name>A0A381TA86_9ZZZZ</name>
<dbReference type="GO" id="GO:0005829">
    <property type="term" value="C:cytosol"/>
    <property type="evidence" value="ECO:0007669"/>
    <property type="project" value="TreeGrafter"/>
</dbReference>
<keyword evidence="1" id="KW-0285">Flavoprotein</keyword>
<dbReference type="Pfam" id="PF00296">
    <property type="entry name" value="Bac_luciferase"/>
    <property type="match status" value="1"/>
</dbReference>
<feature type="domain" description="Luciferase-like" evidence="4">
    <location>
        <begin position="7"/>
        <end position="313"/>
    </location>
</feature>
<gene>
    <name evidence="5" type="ORF">METZ01_LOCUS63597</name>
</gene>
<keyword evidence="3" id="KW-0503">Monooxygenase</keyword>
<dbReference type="Gene3D" id="3.20.20.30">
    <property type="entry name" value="Luciferase-like domain"/>
    <property type="match status" value="1"/>
</dbReference>
<keyword evidence="2" id="KW-0560">Oxidoreductase</keyword>
<dbReference type="InterPro" id="IPR050766">
    <property type="entry name" value="Bact_Lucif_Oxidored"/>
</dbReference>
<evidence type="ECO:0000259" key="4">
    <source>
        <dbReference type="Pfam" id="PF00296"/>
    </source>
</evidence>
<proteinExistence type="predicted"/>
<evidence type="ECO:0000256" key="1">
    <source>
        <dbReference type="ARBA" id="ARBA00022630"/>
    </source>
</evidence>
<evidence type="ECO:0000256" key="2">
    <source>
        <dbReference type="ARBA" id="ARBA00023002"/>
    </source>
</evidence>
<dbReference type="SUPFAM" id="SSF51679">
    <property type="entry name" value="Bacterial luciferase-like"/>
    <property type="match status" value="1"/>
</dbReference>
<evidence type="ECO:0000256" key="3">
    <source>
        <dbReference type="ARBA" id="ARBA00023033"/>
    </source>
</evidence>
<dbReference type="PANTHER" id="PTHR30137">
    <property type="entry name" value="LUCIFERASE-LIKE MONOOXYGENASE"/>
    <property type="match status" value="1"/>
</dbReference>
<dbReference type="GO" id="GO:0004497">
    <property type="term" value="F:monooxygenase activity"/>
    <property type="evidence" value="ECO:0007669"/>
    <property type="project" value="UniProtKB-KW"/>
</dbReference>